<dbReference type="Proteomes" id="UP000231347">
    <property type="component" value="Unassembled WGS sequence"/>
</dbReference>
<sequence length="87" mass="9776">MVFVFDYRHNNKFKIKNLKLVLFVIPAKVEDAQQGAGIHVLHCHSEASVLLFVILREARVADRRISGNGILCYAQNDNLDLSGGVRI</sequence>
<protein>
    <submittedName>
        <fullName evidence="1">Uncharacterized protein</fullName>
    </submittedName>
</protein>
<accession>A0A2M8KF96</accession>
<name>A0A2M8KF96_9BACT</name>
<proteinExistence type="predicted"/>
<evidence type="ECO:0000313" key="2">
    <source>
        <dbReference type="Proteomes" id="UP000231347"/>
    </source>
</evidence>
<dbReference type="AlphaFoldDB" id="A0A2M8KF96"/>
<evidence type="ECO:0000313" key="1">
    <source>
        <dbReference type="EMBL" id="PJE58599.1"/>
    </source>
</evidence>
<comment type="caution">
    <text evidence="1">The sequence shown here is derived from an EMBL/GenBank/DDBJ whole genome shotgun (WGS) entry which is preliminary data.</text>
</comment>
<gene>
    <name evidence="1" type="ORF">COU83_03065</name>
</gene>
<dbReference type="EMBL" id="PFDY01000082">
    <property type="protein sequence ID" value="PJE58599.1"/>
    <property type="molecule type" value="Genomic_DNA"/>
</dbReference>
<reference evidence="2" key="1">
    <citation type="submission" date="2017-09" db="EMBL/GenBank/DDBJ databases">
        <title>Depth-based differentiation of microbial function through sediment-hosted aquifers and enrichment of novel symbionts in the deep terrestrial subsurface.</title>
        <authorList>
            <person name="Probst A.J."/>
            <person name="Ladd B."/>
            <person name="Jarett J.K."/>
            <person name="Geller-Mcgrath D.E."/>
            <person name="Sieber C.M.K."/>
            <person name="Emerson J.B."/>
            <person name="Anantharaman K."/>
            <person name="Thomas B.C."/>
            <person name="Malmstrom R."/>
            <person name="Stieglmeier M."/>
            <person name="Klingl A."/>
            <person name="Woyke T."/>
            <person name="Ryan C.M."/>
            <person name="Banfield J.F."/>
        </authorList>
    </citation>
    <scope>NUCLEOTIDE SEQUENCE [LARGE SCALE GENOMIC DNA]</scope>
</reference>
<organism evidence="1 2">
    <name type="scientific">Candidatus Portnoybacteria bacterium CG10_big_fil_rev_8_21_14_0_10_40_22</name>
    <dbReference type="NCBI Taxonomy" id="1974814"/>
    <lineage>
        <taxon>Bacteria</taxon>
        <taxon>Candidatus Portnoyibacteriota</taxon>
    </lineage>
</organism>